<evidence type="ECO:0000256" key="1">
    <source>
        <dbReference type="ARBA" id="ARBA00022450"/>
    </source>
</evidence>
<evidence type="ECO:0000259" key="4">
    <source>
        <dbReference type="Pfam" id="PF00109"/>
    </source>
</evidence>
<evidence type="ECO:0000256" key="3">
    <source>
        <dbReference type="SAM" id="MobiDB-lite"/>
    </source>
</evidence>
<keyword evidence="1" id="KW-0596">Phosphopantetheine</keyword>
<dbReference type="InterPro" id="IPR050091">
    <property type="entry name" value="PKS_NRPS_Biosynth_Enz"/>
</dbReference>
<reference evidence="5" key="1">
    <citation type="submission" date="2021-04" db="EMBL/GenBank/DDBJ databases">
        <title>First draft genome resource for Brassicaceae pathogens Fusarium oxysporum f. sp. raphani and Fusarium oxysporum f. sp. rapae.</title>
        <authorList>
            <person name="Asai S."/>
        </authorList>
    </citation>
    <scope>NUCLEOTIDE SEQUENCE</scope>
    <source>
        <strain evidence="5">Tf1208</strain>
    </source>
</reference>
<dbReference type="EMBL" id="JAELUQ010000012">
    <property type="protein sequence ID" value="KAG7404784.1"/>
    <property type="molecule type" value="Genomic_DNA"/>
</dbReference>
<feature type="compositionally biased region" description="Polar residues" evidence="3">
    <location>
        <begin position="16"/>
        <end position="26"/>
    </location>
</feature>
<comment type="caution">
    <text evidence="5">The sequence shown here is derived from an EMBL/GenBank/DDBJ whole genome shotgun (WGS) entry which is preliminary data.</text>
</comment>
<dbReference type="PANTHER" id="PTHR43775:SF46">
    <property type="entry name" value="FUMIGERMIN SYNTHASE"/>
    <property type="match status" value="1"/>
</dbReference>
<feature type="domain" description="Beta-ketoacyl synthase-like N-terminal" evidence="4">
    <location>
        <begin position="46"/>
        <end position="169"/>
    </location>
</feature>
<dbReference type="GO" id="GO:0006633">
    <property type="term" value="P:fatty acid biosynthetic process"/>
    <property type="evidence" value="ECO:0007669"/>
    <property type="project" value="TreeGrafter"/>
</dbReference>
<proteinExistence type="predicted"/>
<accession>A0A8J5NEW0</accession>
<dbReference type="PANTHER" id="PTHR43775">
    <property type="entry name" value="FATTY ACID SYNTHASE"/>
    <property type="match status" value="1"/>
</dbReference>
<dbReference type="GO" id="GO:0044550">
    <property type="term" value="P:secondary metabolite biosynthetic process"/>
    <property type="evidence" value="ECO:0007669"/>
    <property type="project" value="TreeGrafter"/>
</dbReference>
<protein>
    <submittedName>
        <fullName evidence="5">Highly reducing polyketide synthase gloL</fullName>
    </submittedName>
</protein>
<dbReference type="InterPro" id="IPR014030">
    <property type="entry name" value="Ketoacyl_synth_N"/>
</dbReference>
<feature type="compositionally biased region" description="Basic and acidic residues" evidence="3">
    <location>
        <begin position="1"/>
        <end position="14"/>
    </location>
</feature>
<dbReference type="GO" id="GO:0004312">
    <property type="term" value="F:fatty acid synthase activity"/>
    <property type="evidence" value="ECO:0007669"/>
    <property type="project" value="TreeGrafter"/>
</dbReference>
<dbReference type="AlphaFoldDB" id="A0A8J5NEW0"/>
<evidence type="ECO:0000313" key="5">
    <source>
        <dbReference type="EMBL" id="KAG7404784.1"/>
    </source>
</evidence>
<dbReference type="Proteomes" id="UP000694050">
    <property type="component" value="Unassembled WGS sequence"/>
</dbReference>
<organism evidence="5 6">
    <name type="scientific">Fusarium oxysporum f. sp. rapae</name>
    <dbReference type="NCBI Taxonomy" id="485398"/>
    <lineage>
        <taxon>Eukaryota</taxon>
        <taxon>Fungi</taxon>
        <taxon>Dikarya</taxon>
        <taxon>Ascomycota</taxon>
        <taxon>Pezizomycotina</taxon>
        <taxon>Sordariomycetes</taxon>
        <taxon>Hypocreomycetidae</taxon>
        <taxon>Hypocreales</taxon>
        <taxon>Nectriaceae</taxon>
        <taxon>Fusarium</taxon>
        <taxon>Fusarium oxysporum species complex</taxon>
    </lineage>
</organism>
<keyword evidence="2" id="KW-0597">Phosphoprotein</keyword>
<dbReference type="Pfam" id="PF00109">
    <property type="entry name" value="ketoacyl-synt"/>
    <property type="match status" value="1"/>
</dbReference>
<feature type="region of interest" description="Disordered" evidence="3">
    <location>
        <begin position="1"/>
        <end position="40"/>
    </location>
</feature>
<sequence length="178" mass="19996">MAEPHPESPPRDDADTSQQPYGNQAKQHPHYRPSYNPSDTVKPSPDITICGIGLCLPGGIRNYDDYWNLLYIGLNARCPITRSRYHIHGFDESLGGKHPIKAGHGYFLDDDLACLDTSFFPLTKSELGMIDPHQRLLLEVTRECLDDAGEVNYRGNNIGCYVGTFGEDWLLMNTMEPL</sequence>
<name>A0A8J5NEW0_FUSOX</name>
<gene>
    <name evidence="5" type="primary">gloL-0</name>
    <name evidence="5" type="ORF">Forpe1208_v014703</name>
</gene>
<evidence type="ECO:0000256" key="2">
    <source>
        <dbReference type="ARBA" id="ARBA00022553"/>
    </source>
</evidence>
<evidence type="ECO:0000313" key="6">
    <source>
        <dbReference type="Proteomes" id="UP000694050"/>
    </source>
</evidence>